<proteinExistence type="predicted"/>
<evidence type="ECO:0000313" key="3">
    <source>
        <dbReference type="Proteomes" id="UP000295270"/>
    </source>
</evidence>
<evidence type="ECO:0000256" key="1">
    <source>
        <dbReference type="SAM" id="MobiDB-lite"/>
    </source>
</evidence>
<evidence type="ECO:0008006" key="4">
    <source>
        <dbReference type="Google" id="ProtNLM"/>
    </source>
</evidence>
<name>A0ABY2B4Z3_9FLAO</name>
<organism evidence="2 3">
    <name type="scientific">Flavobacterium circumlabens</name>
    <dbReference type="NCBI Taxonomy" id="2133765"/>
    <lineage>
        <taxon>Bacteria</taxon>
        <taxon>Pseudomonadati</taxon>
        <taxon>Bacteroidota</taxon>
        <taxon>Flavobacteriia</taxon>
        <taxon>Flavobacteriales</taxon>
        <taxon>Flavobacteriaceae</taxon>
        <taxon>Flavobacterium</taxon>
    </lineage>
</organism>
<keyword evidence="3" id="KW-1185">Reference proteome</keyword>
<comment type="caution">
    <text evidence="2">The sequence shown here is derived from an EMBL/GenBank/DDBJ whole genome shotgun (WGS) entry which is preliminary data.</text>
</comment>
<dbReference type="EMBL" id="SLWA01000001">
    <property type="protein sequence ID" value="TCN60907.1"/>
    <property type="molecule type" value="Genomic_DNA"/>
</dbReference>
<dbReference type="Proteomes" id="UP000295270">
    <property type="component" value="Unassembled WGS sequence"/>
</dbReference>
<protein>
    <recommendedName>
        <fullName evidence="4">Bacteriocin</fullName>
    </recommendedName>
</protein>
<gene>
    <name evidence="2" type="ORF">EV142_101486</name>
</gene>
<feature type="compositionally biased region" description="Gly residues" evidence="1">
    <location>
        <begin position="43"/>
        <end position="56"/>
    </location>
</feature>
<dbReference type="RefSeq" id="WP_164502514.1">
    <property type="nucleotide sequence ID" value="NZ_QWDN01000001.1"/>
</dbReference>
<sequence length="56" mass="5808">MKSKKLKFEDFKADKINKTQQKMVWGGDPTGGEDPVDGKDPIRGGGGTGTGGNGNG</sequence>
<accession>A0ABY2B4Z3</accession>
<feature type="region of interest" description="Disordered" evidence="1">
    <location>
        <begin position="19"/>
        <end position="56"/>
    </location>
</feature>
<evidence type="ECO:0000313" key="2">
    <source>
        <dbReference type="EMBL" id="TCN60907.1"/>
    </source>
</evidence>
<reference evidence="2 3" key="1">
    <citation type="journal article" date="2015" name="Stand. Genomic Sci.">
        <title>Genomic Encyclopedia of Bacterial and Archaeal Type Strains, Phase III: the genomes of soil and plant-associated and newly described type strains.</title>
        <authorList>
            <person name="Whitman W.B."/>
            <person name="Woyke T."/>
            <person name="Klenk H.P."/>
            <person name="Zhou Y."/>
            <person name="Lilburn T.G."/>
            <person name="Beck B.J."/>
            <person name="De Vos P."/>
            <person name="Vandamme P."/>
            <person name="Eisen J.A."/>
            <person name="Garrity G."/>
            <person name="Hugenholtz P."/>
            <person name="Kyrpides N.C."/>
        </authorList>
    </citation>
    <scope>NUCLEOTIDE SEQUENCE [LARGE SCALE GENOMIC DNA]</scope>
    <source>
        <strain evidence="2 3">P5626</strain>
    </source>
</reference>